<comment type="caution">
    <text evidence="1">The sequence shown here is derived from an EMBL/GenBank/DDBJ whole genome shotgun (WGS) entry which is preliminary data.</text>
</comment>
<sequence>MAAPTFGRPSPASPCRRRHRRWPTAAAMRLCCCRLTRASSSSSFARRRSPGAPRFAALTRLATAERRRWHRAREAALPGARAGATSAHTQAPS</sequence>
<proteinExistence type="predicted"/>
<organism evidence="1 2">
    <name type="scientific">Ixodes persulcatus</name>
    <name type="common">Taiga tick</name>
    <dbReference type="NCBI Taxonomy" id="34615"/>
    <lineage>
        <taxon>Eukaryota</taxon>
        <taxon>Metazoa</taxon>
        <taxon>Ecdysozoa</taxon>
        <taxon>Arthropoda</taxon>
        <taxon>Chelicerata</taxon>
        <taxon>Arachnida</taxon>
        <taxon>Acari</taxon>
        <taxon>Parasitiformes</taxon>
        <taxon>Ixodida</taxon>
        <taxon>Ixodoidea</taxon>
        <taxon>Ixodidae</taxon>
        <taxon>Ixodinae</taxon>
        <taxon>Ixodes</taxon>
    </lineage>
</organism>
<accession>A0AC60PK64</accession>
<reference evidence="1 2" key="1">
    <citation type="journal article" date="2020" name="Cell">
        <title>Large-Scale Comparative Analyses of Tick Genomes Elucidate Their Genetic Diversity and Vector Capacities.</title>
        <authorList>
            <consortium name="Tick Genome and Microbiome Consortium (TIGMIC)"/>
            <person name="Jia N."/>
            <person name="Wang J."/>
            <person name="Shi W."/>
            <person name="Du L."/>
            <person name="Sun Y."/>
            <person name="Zhan W."/>
            <person name="Jiang J.F."/>
            <person name="Wang Q."/>
            <person name="Zhang B."/>
            <person name="Ji P."/>
            <person name="Bell-Sakyi L."/>
            <person name="Cui X.M."/>
            <person name="Yuan T.T."/>
            <person name="Jiang B.G."/>
            <person name="Yang W.F."/>
            <person name="Lam T.T."/>
            <person name="Chang Q.C."/>
            <person name="Ding S.J."/>
            <person name="Wang X.J."/>
            <person name="Zhu J.G."/>
            <person name="Ruan X.D."/>
            <person name="Zhao L."/>
            <person name="Wei J.T."/>
            <person name="Ye R.Z."/>
            <person name="Que T.C."/>
            <person name="Du C.H."/>
            <person name="Zhou Y.H."/>
            <person name="Cheng J.X."/>
            <person name="Dai P.F."/>
            <person name="Guo W.B."/>
            <person name="Han X.H."/>
            <person name="Huang E.J."/>
            <person name="Li L.F."/>
            <person name="Wei W."/>
            <person name="Gao Y.C."/>
            <person name="Liu J.Z."/>
            <person name="Shao H.Z."/>
            <person name="Wang X."/>
            <person name="Wang C.C."/>
            <person name="Yang T.C."/>
            <person name="Huo Q.B."/>
            <person name="Li W."/>
            <person name="Chen H.Y."/>
            <person name="Chen S.E."/>
            <person name="Zhou L.G."/>
            <person name="Ni X.B."/>
            <person name="Tian J.H."/>
            <person name="Sheng Y."/>
            <person name="Liu T."/>
            <person name="Pan Y.S."/>
            <person name="Xia L.Y."/>
            <person name="Li J."/>
            <person name="Zhao F."/>
            <person name="Cao W.C."/>
        </authorList>
    </citation>
    <scope>NUCLEOTIDE SEQUENCE [LARGE SCALE GENOMIC DNA]</scope>
    <source>
        <strain evidence="1">Iper-2018</strain>
    </source>
</reference>
<gene>
    <name evidence="1" type="ORF">HPB47_003237</name>
</gene>
<dbReference type="EMBL" id="JABSTQ010010466">
    <property type="protein sequence ID" value="KAG0420853.1"/>
    <property type="molecule type" value="Genomic_DNA"/>
</dbReference>
<evidence type="ECO:0000313" key="2">
    <source>
        <dbReference type="Proteomes" id="UP000805193"/>
    </source>
</evidence>
<name>A0AC60PK64_IXOPE</name>
<protein>
    <submittedName>
        <fullName evidence="1">Uncharacterized protein</fullName>
    </submittedName>
</protein>
<evidence type="ECO:0000313" key="1">
    <source>
        <dbReference type="EMBL" id="KAG0420853.1"/>
    </source>
</evidence>
<dbReference type="Proteomes" id="UP000805193">
    <property type="component" value="Unassembled WGS sequence"/>
</dbReference>
<keyword evidence="2" id="KW-1185">Reference proteome</keyword>